<evidence type="ECO:0000313" key="5">
    <source>
        <dbReference type="Proteomes" id="UP000184203"/>
    </source>
</evidence>
<gene>
    <name evidence="3" type="ORF">SAMN05444342_0931</name>
    <name evidence="2" type="ORF">ZOD2009_06639</name>
</gene>
<reference evidence="3" key="3">
    <citation type="submission" date="2016-11" db="EMBL/GenBank/DDBJ databases">
        <authorList>
            <person name="Jaros S."/>
            <person name="Januszkiewicz K."/>
            <person name="Wedrychowicz H."/>
        </authorList>
    </citation>
    <scope>NUCLEOTIDE SEQUENCE [LARGE SCALE GENOMIC DNA]</scope>
    <source>
        <strain evidence="3">DX253</strain>
    </source>
</reference>
<dbReference type="RefSeq" id="WP_007978199.1">
    <property type="nucleotide sequence ID" value="NZ_AEMG01000006.1"/>
</dbReference>
<keyword evidence="1" id="KW-0472">Membrane</keyword>
<feature type="transmembrane region" description="Helical" evidence="1">
    <location>
        <begin position="14"/>
        <end position="37"/>
    </location>
</feature>
<evidence type="ECO:0000313" key="4">
    <source>
        <dbReference type="Proteomes" id="UP000003751"/>
    </source>
</evidence>
<keyword evidence="5" id="KW-1185">Reference proteome</keyword>
<keyword evidence="1" id="KW-0812">Transmembrane</keyword>
<protein>
    <submittedName>
        <fullName evidence="2">Uncharacterized protein</fullName>
    </submittedName>
</protein>
<accession>E7QRA5</accession>
<organism evidence="2 4">
    <name type="scientific">Haladaptatus paucihalophilus DX253</name>
    <dbReference type="NCBI Taxonomy" id="797209"/>
    <lineage>
        <taxon>Archaea</taxon>
        <taxon>Methanobacteriati</taxon>
        <taxon>Methanobacteriota</taxon>
        <taxon>Stenosarchaea group</taxon>
        <taxon>Halobacteria</taxon>
        <taxon>Halobacteriales</taxon>
        <taxon>Haladaptataceae</taxon>
        <taxon>Haladaptatus</taxon>
    </lineage>
</organism>
<dbReference type="EMBL" id="AEMG01000006">
    <property type="protein sequence ID" value="EFW92524.1"/>
    <property type="molecule type" value="Genomic_DNA"/>
</dbReference>
<proteinExistence type="predicted"/>
<reference evidence="5" key="2">
    <citation type="submission" date="2016-11" db="EMBL/GenBank/DDBJ databases">
        <authorList>
            <person name="Varghese N."/>
            <person name="Submissions S."/>
        </authorList>
    </citation>
    <scope>NUCLEOTIDE SEQUENCE [LARGE SCALE GENOMIC DNA]</scope>
    <source>
        <strain evidence="5">DX253</strain>
    </source>
</reference>
<dbReference type="EMBL" id="FRAN01000001">
    <property type="protein sequence ID" value="SHK20281.1"/>
    <property type="molecule type" value="Genomic_DNA"/>
</dbReference>
<evidence type="ECO:0000256" key="1">
    <source>
        <dbReference type="SAM" id="Phobius"/>
    </source>
</evidence>
<sequence length="56" mass="6364">MNNKIGHESFTERVILKTLTFAVTPLVVMMVATGLLFKGQFTAAGQWIVRDWREPL</sequence>
<evidence type="ECO:0000313" key="2">
    <source>
        <dbReference type="EMBL" id="EFW92524.1"/>
    </source>
</evidence>
<dbReference type="Proteomes" id="UP000184203">
    <property type="component" value="Unassembled WGS sequence"/>
</dbReference>
<name>E7QRA5_HALPU</name>
<reference evidence="2 4" key="1">
    <citation type="journal article" date="2014" name="ISME J.">
        <title>Trehalose/2-sulfotrehalose biosynthesis and glycine-betaine uptake are widely spread mechanisms for osmoadaptation in the Halobacteriales.</title>
        <authorList>
            <person name="Youssef N.H."/>
            <person name="Savage-Ashlock K.N."/>
            <person name="McCully A.L."/>
            <person name="Luedtke B."/>
            <person name="Shaw E.I."/>
            <person name="Hoff W.D."/>
            <person name="Elshahed M.S."/>
        </authorList>
    </citation>
    <scope>NUCLEOTIDE SEQUENCE [LARGE SCALE GENOMIC DNA]</scope>
    <source>
        <strain evidence="2 4">DX253</strain>
    </source>
</reference>
<dbReference type="Proteomes" id="UP000003751">
    <property type="component" value="Unassembled WGS sequence"/>
</dbReference>
<evidence type="ECO:0000313" key="3">
    <source>
        <dbReference type="EMBL" id="SHK20281.1"/>
    </source>
</evidence>
<keyword evidence="1" id="KW-1133">Transmembrane helix</keyword>
<dbReference type="AlphaFoldDB" id="E7QRA5"/>